<gene>
    <name evidence="2" type="ORF">TrLO_g10284</name>
</gene>
<dbReference type="SUPFAM" id="SSF56112">
    <property type="entry name" value="Protein kinase-like (PK-like)"/>
    <property type="match status" value="1"/>
</dbReference>
<dbReference type="EMBL" id="BRXW01000237">
    <property type="protein sequence ID" value="GMI15760.1"/>
    <property type="molecule type" value="Genomic_DNA"/>
</dbReference>
<name>A0A9W7FPJ5_9STRA</name>
<reference evidence="3" key="1">
    <citation type="journal article" date="2023" name="Commun. Biol.">
        <title>Genome analysis of Parmales, the sister group of diatoms, reveals the evolutionary specialization of diatoms from phago-mixotrophs to photoautotrophs.</title>
        <authorList>
            <person name="Ban H."/>
            <person name="Sato S."/>
            <person name="Yoshikawa S."/>
            <person name="Yamada K."/>
            <person name="Nakamura Y."/>
            <person name="Ichinomiya M."/>
            <person name="Sato N."/>
            <person name="Blanc-Mathieu R."/>
            <person name="Endo H."/>
            <person name="Kuwata A."/>
            <person name="Ogata H."/>
        </authorList>
    </citation>
    <scope>NUCLEOTIDE SEQUENCE [LARGE SCALE GENOMIC DNA]</scope>
    <source>
        <strain evidence="3">NIES 3700</strain>
    </source>
</reference>
<organism evidence="2 3">
    <name type="scientific">Triparma laevis f. longispina</name>
    <dbReference type="NCBI Taxonomy" id="1714387"/>
    <lineage>
        <taxon>Eukaryota</taxon>
        <taxon>Sar</taxon>
        <taxon>Stramenopiles</taxon>
        <taxon>Ochrophyta</taxon>
        <taxon>Bolidophyceae</taxon>
        <taxon>Parmales</taxon>
        <taxon>Triparmaceae</taxon>
        <taxon>Triparma</taxon>
    </lineage>
</organism>
<evidence type="ECO:0000313" key="3">
    <source>
        <dbReference type="Proteomes" id="UP001165122"/>
    </source>
</evidence>
<dbReference type="InterPro" id="IPR012877">
    <property type="entry name" value="Dhs-27"/>
</dbReference>
<dbReference type="AlphaFoldDB" id="A0A9W7FPJ5"/>
<dbReference type="OrthoDB" id="191037at2759"/>
<feature type="compositionally biased region" description="Low complexity" evidence="1">
    <location>
        <begin position="282"/>
        <end position="292"/>
    </location>
</feature>
<dbReference type="Proteomes" id="UP001165122">
    <property type="component" value="Unassembled WGS sequence"/>
</dbReference>
<comment type="caution">
    <text evidence="2">The sequence shown here is derived from an EMBL/GenBank/DDBJ whole genome shotgun (WGS) entry which is preliminary data.</text>
</comment>
<keyword evidence="3" id="KW-1185">Reference proteome</keyword>
<evidence type="ECO:0008006" key="4">
    <source>
        <dbReference type="Google" id="ProtNLM"/>
    </source>
</evidence>
<dbReference type="PANTHER" id="PTHR11012">
    <property type="entry name" value="PROTEIN KINASE-LIKE DOMAIN-CONTAINING"/>
    <property type="match status" value="1"/>
</dbReference>
<proteinExistence type="predicted"/>
<dbReference type="InterPro" id="IPR011009">
    <property type="entry name" value="Kinase-like_dom_sf"/>
</dbReference>
<accession>A0A9W7FPJ5</accession>
<evidence type="ECO:0000313" key="2">
    <source>
        <dbReference type="EMBL" id="GMI15760.1"/>
    </source>
</evidence>
<protein>
    <recommendedName>
        <fullName evidence="4">CHK kinase-like domain-containing protein</fullName>
    </recommendedName>
</protein>
<dbReference type="Pfam" id="PF07914">
    <property type="entry name" value="DUF1679"/>
    <property type="match status" value="1"/>
</dbReference>
<feature type="region of interest" description="Disordered" evidence="1">
    <location>
        <begin position="276"/>
        <end position="311"/>
    </location>
</feature>
<evidence type="ECO:0000256" key="1">
    <source>
        <dbReference type="SAM" id="MobiDB-lite"/>
    </source>
</evidence>
<sequence length="468" mass="52640">MTQITPQPTHVPENLDEITLLWLQEILANNPLVPNSKLIACVNRTKATGGFFVGGNSSVAVFDLEYEEGESAEEGSVPASVCVKLMPKESLVPRWLLKRFWKAEVFFYKNMRGGFPQPNCYYCDFVGDKAVVVMNEMTKNPIYNPNSMLEPGDSTRDLTYAEACLSLVILAKFHAKWWGAKDKKLDVLGRFNSAESGITCKFLMGGAQHMLGIPEYEPIHGLVRAMQSKVKAVFKYLKRGPFTVTHGDSRSDNFFYRSHEHKEGFNEAAYNRIVDRNSGRDGSTSETSSVTSGEGGESGESGSERHSIESSLNDQSEAALCDFQMIMVSNPMRDYANFVVNSLSPVDRRKWSDKLIRVYHQELIKCGVPEEEYSYDQALEDSKVMFFWPMLCNISIAEKSANSFRKYEEMEKNGEELSGKERANYILLKKTRPRLISAAKDAGLLEMLEGRAKDPPLPFIPCCCCWGC</sequence>
<dbReference type="PANTHER" id="PTHR11012:SF30">
    <property type="entry name" value="PROTEIN KINASE-LIKE DOMAIN-CONTAINING"/>
    <property type="match status" value="1"/>
</dbReference>
<dbReference type="Gene3D" id="3.90.1200.10">
    <property type="match status" value="1"/>
</dbReference>